<evidence type="ECO:0000313" key="2">
    <source>
        <dbReference type="EMBL" id="MBL6458770.1"/>
    </source>
</evidence>
<keyword evidence="3" id="KW-1185">Reference proteome</keyword>
<dbReference type="Proteomes" id="UP000606490">
    <property type="component" value="Unassembled WGS sequence"/>
</dbReference>
<accession>A0ABS1VAR2</accession>
<comment type="caution">
    <text evidence="2">The sequence shown here is derived from an EMBL/GenBank/DDBJ whole genome shotgun (WGS) entry which is preliminary data.</text>
</comment>
<sequence length="49" mass="5054">MAWADFTAWCEAPGHASLPATPEVAGSFLAGRATTHKPASLTMRLVAVG</sequence>
<dbReference type="EMBL" id="JAEUXJ010000019">
    <property type="protein sequence ID" value="MBL6458770.1"/>
    <property type="molecule type" value="Genomic_DNA"/>
</dbReference>
<dbReference type="SUPFAM" id="SSF47823">
    <property type="entry name" value="lambda integrase-like, N-terminal domain"/>
    <property type="match status" value="1"/>
</dbReference>
<evidence type="ECO:0000256" key="1">
    <source>
        <dbReference type="ARBA" id="ARBA00023125"/>
    </source>
</evidence>
<dbReference type="InterPro" id="IPR010998">
    <property type="entry name" value="Integrase_recombinase_N"/>
</dbReference>
<keyword evidence="1" id="KW-0238">DNA-binding</keyword>
<name>A0ABS1VAR2_9PROT</name>
<organism evidence="2 3">
    <name type="scientific">Belnapia mucosa</name>
    <dbReference type="NCBI Taxonomy" id="2804532"/>
    <lineage>
        <taxon>Bacteria</taxon>
        <taxon>Pseudomonadati</taxon>
        <taxon>Pseudomonadota</taxon>
        <taxon>Alphaproteobacteria</taxon>
        <taxon>Acetobacterales</taxon>
        <taxon>Roseomonadaceae</taxon>
        <taxon>Belnapia</taxon>
    </lineage>
</organism>
<dbReference type="Gene3D" id="1.10.150.130">
    <property type="match status" value="1"/>
</dbReference>
<dbReference type="RefSeq" id="WP_202828512.1">
    <property type="nucleotide sequence ID" value="NZ_JAEUXJ010000019.1"/>
</dbReference>
<reference evidence="2 3" key="1">
    <citation type="submission" date="2021-01" db="EMBL/GenBank/DDBJ databases">
        <title>Belnapia mucosa sp. nov. and Belnapia arida sp. nov., isolated from the Tabernas Desert (Almeria, Spain).</title>
        <authorList>
            <person name="Molina-Menor E."/>
            <person name="Vidal-Verdu A."/>
            <person name="Calonge A."/>
            <person name="Satari L."/>
            <person name="Pereto Magraner J."/>
            <person name="Porcar Miralles M."/>
        </authorList>
    </citation>
    <scope>NUCLEOTIDE SEQUENCE [LARGE SCALE GENOMIC DNA]</scope>
    <source>
        <strain evidence="2 3">T6</strain>
    </source>
</reference>
<proteinExistence type="predicted"/>
<evidence type="ECO:0000313" key="3">
    <source>
        <dbReference type="Proteomes" id="UP000606490"/>
    </source>
</evidence>
<gene>
    <name evidence="2" type="ORF">JMJ55_25885</name>
</gene>
<protein>
    <submittedName>
        <fullName evidence="2">Uncharacterized protein</fullName>
    </submittedName>
</protein>